<dbReference type="STRING" id="407821.A0A087T0Q5"/>
<evidence type="ECO:0000259" key="2">
    <source>
        <dbReference type="Pfam" id="PF25793"/>
    </source>
</evidence>
<name>A0A087T0Q5_STEMI</name>
<keyword evidence="4" id="KW-1185">Reference proteome</keyword>
<dbReference type="AlphaFoldDB" id="A0A087T0Q5"/>
<dbReference type="Proteomes" id="UP000054359">
    <property type="component" value="Unassembled WGS sequence"/>
</dbReference>
<feature type="region of interest" description="Disordered" evidence="1">
    <location>
        <begin position="624"/>
        <end position="645"/>
    </location>
</feature>
<evidence type="ECO:0000256" key="1">
    <source>
        <dbReference type="SAM" id="MobiDB-lite"/>
    </source>
</evidence>
<dbReference type="InterPro" id="IPR057748">
    <property type="entry name" value="NFRKB_WH_2"/>
</dbReference>
<organism evidence="3 4">
    <name type="scientific">Stegodyphus mimosarum</name>
    <name type="common">African social velvet spider</name>
    <dbReference type="NCBI Taxonomy" id="407821"/>
    <lineage>
        <taxon>Eukaryota</taxon>
        <taxon>Metazoa</taxon>
        <taxon>Ecdysozoa</taxon>
        <taxon>Arthropoda</taxon>
        <taxon>Chelicerata</taxon>
        <taxon>Arachnida</taxon>
        <taxon>Araneae</taxon>
        <taxon>Araneomorphae</taxon>
        <taxon>Entelegynae</taxon>
        <taxon>Eresoidea</taxon>
        <taxon>Eresidae</taxon>
        <taxon>Stegodyphus</taxon>
    </lineage>
</organism>
<dbReference type="GO" id="GO:0002020">
    <property type="term" value="F:protease binding"/>
    <property type="evidence" value="ECO:0007669"/>
    <property type="project" value="TreeGrafter"/>
</dbReference>
<dbReference type="InterPro" id="IPR024867">
    <property type="entry name" value="NFRKB"/>
</dbReference>
<sequence>MYGLCQQWLESKDDISCDILETSQGSPPPPRVTTGWTVRPTAEEEKQVYREQECIRYQNPHKAFTFKVHGYEAVVGPVKGVYGKESGINKAREHSLLTSDRPPFVTILSLVRDSAARLPNGEGTRADICELLKDSQYLAPASDQQIHTVVSGALDRLHYEKDPCVKYDVNRKLWIYLHRHRTEEEFERIHQAQAAAAKARKAVQKSKLPKFKSKEITRALTSAHATSSADSAALLNVDIPPVMTSGTSAQSPRGGSSPRTQGSPKAGHTSNRYIMHTVSNTPAQAEVKCTILGIDNQSKNSEFVQNDVLQTSSNTSTVDTMQQALSSTASTNVPDVSSSRQSSLGSALSLSNAKNVVGSLSASQIVSVTPVHIKSEQVRAVGNLSSHVHDVLNVDLKPSSPSFVGQPPVLQPILSHQSIETANSLSTITTSISPALISSNSASVTKAKVNCASLSGLQSSAITGFQTIVIKQEPGIRSCNGVSTIPLLSIEERLPSTNPSAINSGPVVARLVHGSQYLSFSNIVASSTTCSTSKPITGAVQNFRVQGGNICQQVLSTSTIKVMHTTPVSTITDSRLPVIALKNPLGAAKDLSVISQPSNSLSVCGRLYQMANVKNAVISSDTSETKLSEITSSQEGSETHDKDTKDLTVPALAISTTHSASLPVSLRNTQAVIKVSPK</sequence>
<evidence type="ECO:0000313" key="3">
    <source>
        <dbReference type="EMBL" id="KFM58694.1"/>
    </source>
</evidence>
<gene>
    <name evidence="3" type="ORF">X975_15669</name>
</gene>
<reference evidence="3 4" key="1">
    <citation type="submission" date="2013-11" db="EMBL/GenBank/DDBJ databases">
        <title>Genome sequencing of Stegodyphus mimosarum.</title>
        <authorList>
            <person name="Bechsgaard J."/>
        </authorList>
    </citation>
    <scope>NUCLEOTIDE SEQUENCE [LARGE SCALE GENOMIC DNA]</scope>
</reference>
<feature type="non-terminal residue" evidence="3">
    <location>
        <position position="678"/>
    </location>
</feature>
<protein>
    <submittedName>
        <fullName evidence="3">Nuclear factor related to kappa-B-binding protein</fullName>
    </submittedName>
</protein>
<accession>A0A087T0Q5</accession>
<feature type="compositionally biased region" description="Polar residues" evidence="1">
    <location>
        <begin position="244"/>
        <end position="269"/>
    </location>
</feature>
<dbReference type="OrthoDB" id="70874at2759"/>
<feature type="region of interest" description="Disordered" evidence="1">
    <location>
        <begin position="243"/>
        <end position="269"/>
    </location>
</feature>
<dbReference type="PANTHER" id="PTHR13052">
    <property type="entry name" value="NFRKB-RELATED"/>
    <property type="match status" value="1"/>
</dbReference>
<dbReference type="EMBL" id="KK112855">
    <property type="protein sequence ID" value="KFM58694.1"/>
    <property type="molecule type" value="Genomic_DNA"/>
</dbReference>
<dbReference type="GO" id="GO:0031011">
    <property type="term" value="C:Ino80 complex"/>
    <property type="evidence" value="ECO:0007669"/>
    <property type="project" value="InterPro"/>
</dbReference>
<feature type="domain" description="Nuclear factor related to kappa-B-binding protein second winged helix" evidence="2">
    <location>
        <begin position="46"/>
        <end position="184"/>
    </location>
</feature>
<dbReference type="Pfam" id="PF25793">
    <property type="entry name" value="WHD_2nd_NFRKB"/>
    <property type="match status" value="1"/>
</dbReference>
<proteinExistence type="predicted"/>
<dbReference type="PANTHER" id="PTHR13052:SF3">
    <property type="entry name" value="NUCLEAR FACTOR RELATED TO KAPPA-B-BINDING PROTEIN"/>
    <property type="match status" value="1"/>
</dbReference>
<evidence type="ECO:0000313" key="4">
    <source>
        <dbReference type="Proteomes" id="UP000054359"/>
    </source>
</evidence>